<dbReference type="GO" id="GO:0042918">
    <property type="term" value="P:alkanesulfonate transmembrane transport"/>
    <property type="evidence" value="ECO:0007669"/>
    <property type="project" value="TreeGrafter"/>
</dbReference>
<feature type="signal peptide" evidence="4">
    <location>
        <begin position="1"/>
        <end position="22"/>
    </location>
</feature>
<organism evidence="5 6">
    <name type="scientific">Microvirga alba</name>
    <dbReference type="NCBI Taxonomy" id="2791025"/>
    <lineage>
        <taxon>Bacteria</taxon>
        <taxon>Pseudomonadati</taxon>
        <taxon>Pseudomonadota</taxon>
        <taxon>Alphaproteobacteria</taxon>
        <taxon>Hyphomicrobiales</taxon>
        <taxon>Methylobacteriaceae</taxon>
        <taxon>Microvirga</taxon>
    </lineage>
</organism>
<gene>
    <name evidence="5" type="ORF">I2H38_09775</name>
</gene>
<dbReference type="Pfam" id="PF13379">
    <property type="entry name" value="NMT1_2"/>
    <property type="match status" value="1"/>
</dbReference>
<dbReference type="PANTHER" id="PTHR30024:SF47">
    <property type="entry name" value="TAURINE-BINDING PERIPLASMIC PROTEIN"/>
    <property type="match status" value="1"/>
</dbReference>
<dbReference type="PANTHER" id="PTHR30024">
    <property type="entry name" value="ALIPHATIC SULFONATES-BINDING PROTEIN-RELATED"/>
    <property type="match status" value="1"/>
</dbReference>
<dbReference type="SUPFAM" id="SSF53850">
    <property type="entry name" value="Periplasmic binding protein-like II"/>
    <property type="match status" value="1"/>
</dbReference>
<evidence type="ECO:0000256" key="4">
    <source>
        <dbReference type="SAM" id="SignalP"/>
    </source>
</evidence>
<evidence type="ECO:0000313" key="6">
    <source>
        <dbReference type="Proteomes" id="UP000599312"/>
    </source>
</evidence>
<comment type="caution">
    <text evidence="5">The sequence shown here is derived from an EMBL/GenBank/DDBJ whole genome shotgun (WGS) entry which is preliminary data.</text>
</comment>
<evidence type="ECO:0000256" key="2">
    <source>
        <dbReference type="ARBA" id="ARBA00010742"/>
    </source>
</evidence>
<dbReference type="Gene3D" id="3.40.190.10">
    <property type="entry name" value="Periplasmic binding protein-like II"/>
    <property type="match status" value="2"/>
</dbReference>
<reference evidence="5" key="1">
    <citation type="submission" date="2020-11" db="EMBL/GenBank/DDBJ databases">
        <authorList>
            <person name="Kim M.K."/>
        </authorList>
    </citation>
    <scope>NUCLEOTIDE SEQUENCE</scope>
    <source>
        <strain evidence="5">BT350</strain>
    </source>
</reference>
<evidence type="ECO:0000256" key="3">
    <source>
        <dbReference type="ARBA" id="ARBA00022729"/>
    </source>
</evidence>
<keyword evidence="3 4" id="KW-0732">Signal</keyword>
<dbReference type="Proteomes" id="UP000599312">
    <property type="component" value="Unassembled WGS sequence"/>
</dbReference>
<comment type="subcellular location">
    <subcellularLocation>
        <location evidence="1">Periplasm</location>
    </subcellularLocation>
</comment>
<evidence type="ECO:0000256" key="1">
    <source>
        <dbReference type="ARBA" id="ARBA00004418"/>
    </source>
</evidence>
<protein>
    <submittedName>
        <fullName evidence="5">ABC transporter substrate-binding protein</fullName>
    </submittedName>
</protein>
<dbReference type="GO" id="GO:0042597">
    <property type="term" value="C:periplasmic space"/>
    <property type="evidence" value="ECO:0007669"/>
    <property type="project" value="UniProtKB-SubCell"/>
</dbReference>
<evidence type="ECO:0000313" key="5">
    <source>
        <dbReference type="EMBL" id="MBF9233662.1"/>
    </source>
</evidence>
<sequence length="342" mass="36187">MRYALQAFSVLTALLFTIPAEAQEKPKPEKSKVTLGVGGRSTLPYLPFSIAAQRGFFKDEGVEVEFFDVAGGTRALQAMIGGSVDVGAGGYQHTISLQPKGQYASCFVLITHNIGVALVMPKEKAAAVKSPRDLKGLSIGVTSVGSGSHQFVNHLLGTVGMSNADISAIGVGAGPVAVAAMTGGKVDALSMGEPVIATLGDSVSVVAESFTNKSAQELFGGHVPIICGYAPESFIKENPKTIQALTNAIVRALKWMSTASAAEIADSVPPEDLQGDRDLYIRAVQNTREMYSPDGYVKDGSPDRVLKMLSAFDDAVRDAKIDFSRTYTNKFVQGAHERAEKK</sequence>
<comment type="similarity">
    <text evidence="2">Belongs to the bacterial solute-binding protein SsuA/TauA family.</text>
</comment>
<dbReference type="AlphaFoldDB" id="A0A931FPN0"/>
<keyword evidence="6" id="KW-1185">Reference proteome</keyword>
<proteinExistence type="inferred from homology"/>
<dbReference type="EMBL" id="JADQDO010000003">
    <property type="protein sequence ID" value="MBF9233662.1"/>
    <property type="molecule type" value="Genomic_DNA"/>
</dbReference>
<feature type="chain" id="PRO_5037043102" evidence="4">
    <location>
        <begin position="23"/>
        <end position="342"/>
    </location>
</feature>
<dbReference type="RefSeq" id="WP_196271650.1">
    <property type="nucleotide sequence ID" value="NZ_JADQDO010000003.1"/>
</dbReference>
<accession>A0A931FPN0</accession>
<name>A0A931FPN0_9HYPH</name>